<dbReference type="PANTHER" id="PTHR48118:SF1">
    <property type="entry name" value="SPINDLE AND KINETOCHORE-ASSOCIATED PROTEIN 3"/>
    <property type="match status" value="1"/>
</dbReference>
<comment type="similarity">
    <text evidence="3">Belongs to the SKA3 family.</text>
</comment>
<evidence type="ECO:0000256" key="3">
    <source>
        <dbReference type="ARBA" id="ARBA00007716"/>
    </source>
</evidence>
<accession>A0AAV1AYA4</accession>
<protein>
    <recommendedName>
        <fullName evidence="15">Spindle and kinetochore-associated protein 3</fullName>
    </recommendedName>
</protein>
<keyword evidence="10" id="KW-0206">Cytoskeleton</keyword>
<dbReference type="Gene3D" id="6.10.250.1400">
    <property type="match status" value="1"/>
</dbReference>
<dbReference type="GO" id="GO:0051301">
    <property type="term" value="P:cell division"/>
    <property type="evidence" value="ECO:0007669"/>
    <property type="project" value="UniProtKB-KW"/>
</dbReference>
<dbReference type="GO" id="GO:0000940">
    <property type="term" value="C:outer kinetochore"/>
    <property type="evidence" value="ECO:0007669"/>
    <property type="project" value="InterPro"/>
</dbReference>
<evidence type="ECO:0000313" key="13">
    <source>
        <dbReference type="EMBL" id="CAI8614991.1"/>
    </source>
</evidence>
<evidence type="ECO:0000256" key="7">
    <source>
        <dbReference type="ARBA" id="ARBA00022701"/>
    </source>
</evidence>
<evidence type="ECO:0000256" key="8">
    <source>
        <dbReference type="ARBA" id="ARBA00022776"/>
    </source>
</evidence>
<gene>
    <name evidence="13" type="ORF">VFH_V157200</name>
</gene>
<keyword evidence="8" id="KW-0498">Mitosis</keyword>
<evidence type="ECO:0000256" key="2">
    <source>
        <dbReference type="ARBA" id="ARBA00004629"/>
    </source>
</evidence>
<evidence type="ECO:0000256" key="6">
    <source>
        <dbReference type="ARBA" id="ARBA00022618"/>
    </source>
</evidence>
<evidence type="ECO:0008006" key="15">
    <source>
        <dbReference type="Google" id="ProtNLM"/>
    </source>
</evidence>
<dbReference type="EMBL" id="OX451740">
    <property type="protein sequence ID" value="CAI8614991.1"/>
    <property type="molecule type" value="Genomic_DNA"/>
</dbReference>
<evidence type="ECO:0000256" key="11">
    <source>
        <dbReference type="ARBA" id="ARBA00023306"/>
    </source>
</evidence>
<keyword evidence="5" id="KW-0963">Cytoplasm</keyword>
<sequence length="284" mass="31763">MSKDQISSFCNELSSFCNHLQSSTNALKQSIDRRPIPLDSASSTFVQSLNRRVSTATSDLEMLESMSSTVSFQELLGHCNELYKINQSDMHQLEDHLKTYGYVPASDIEEKDEVYNMRSPVSDDKLDSLSSFYGSLFVPDSVVESGFKNYEDDDDDLFDESMSLKQLGLSDASLARLALEDNVPSPEVEKVPDAPSPSLKVLKSEFECLPTYMKDLASWEDLLVAVDKINSSLSKKTSGCNFFGQDDIPSFDLGPKARSYLLLLVRMNHMVVEVIDGLLSYRIL</sequence>
<dbReference type="Proteomes" id="UP001157006">
    <property type="component" value="Chromosome 5"/>
</dbReference>
<dbReference type="InterPro" id="IPR033341">
    <property type="entry name" value="SKA3"/>
</dbReference>
<comment type="subcellular location">
    <subcellularLocation>
        <location evidence="2">Chromosome</location>
        <location evidence="2">Centromere</location>
        <location evidence="2">Kinetochore</location>
    </subcellularLocation>
    <subcellularLocation>
        <location evidence="1">Cytoplasm</location>
        <location evidence="1">Cytoskeleton</location>
        <location evidence="1">Spindle</location>
    </subcellularLocation>
</comment>
<dbReference type="GO" id="GO:0005876">
    <property type="term" value="C:spindle microtubule"/>
    <property type="evidence" value="ECO:0007669"/>
    <property type="project" value="TreeGrafter"/>
</dbReference>
<evidence type="ECO:0000256" key="12">
    <source>
        <dbReference type="ARBA" id="ARBA00023328"/>
    </source>
</evidence>
<evidence type="ECO:0000256" key="1">
    <source>
        <dbReference type="ARBA" id="ARBA00004186"/>
    </source>
</evidence>
<keyword evidence="9" id="KW-0995">Kinetochore</keyword>
<keyword evidence="4" id="KW-0158">Chromosome</keyword>
<evidence type="ECO:0000256" key="10">
    <source>
        <dbReference type="ARBA" id="ARBA00023212"/>
    </source>
</evidence>
<keyword evidence="14" id="KW-1185">Reference proteome</keyword>
<evidence type="ECO:0000256" key="9">
    <source>
        <dbReference type="ARBA" id="ARBA00022838"/>
    </source>
</evidence>
<dbReference type="PANTHER" id="PTHR48118">
    <property type="entry name" value="SPINDLE AND KINETOCHORE-ASSOCIATED PROTEIN 3"/>
    <property type="match status" value="1"/>
</dbReference>
<keyword evidence="11" id="KW-0131">Cell cycle</keyword>
<proteinExistence type="inferred from homology"/>
<organism evidence="13 14">
    <name type="scientific">Vicia faba</name>
    <name type="common">Broad bean</name>
    <name type="synonym">Faba vulgaris</name>
    <dbReference type="NCBI Taxonomy" id="3906"/>
    <lineage>
        <taxon>Eukaryota</taxon>
        <taxon>Viridiplantae</taxon>
        <taxon>Streptophyta</taxon>
        <taxon>Embryophyta</taxon>
        <taxon>Tracheophyta</taxon>
        <taxon>Spermatophyta</taxon>
        <taxon>Magnoliopsida</taxon>
        <taxon>eudicotyledons</taxon>
        <taxon>Gunneridae</taxon>
        <taxon>Pentapetalae</taxon>
        <taxon>rosids</taxon>
        <taxon>fabids</taxon>
        <taxon>Fabales</taxon>
        <taxon>Fabaceae</taxon>
        <taxon>Papilionoideae</taxon>
        <taxon>50 kb inversion clade</taxon>
        <taxon>NPAAA clade</taxon>
        <taxon>Hologalegina</taxon>
        <taxon>IRL clade</taxon>
        <taxon>Fabeae</taxon>
        <taxon>Vicia</taxon>
    </lineage>
</organism>
<dbReference type="AlphaFoldDB" id="A0AAV1AYA4"/>
<name>A0AAV1AYA4_VICFA</name>
<dbReference type="GO" id="GO:0000278">
    <property type="term" value="P:mitotic cell cycle"/>
    <property type="evidence" value="ECO:0007669"/>
    <property type="project" value="TreeGrafter"/>
</dbReference>
<keyword evidence="12" id="KW-0137">Centromere</keyword>
<keyword evidence="7" id="KW-0493">Microtubule</keyword>
<keyword evidence="6" id="KW-0132">Cell division</keyword>
<dbReference type="GO" id="GO:0007059">
    <property type="term" value="P:chromosome segregation"/>
    <property type="evidence" value="ECO:0007669"/>
    <property type="project" value="InterPro"/>
</dbReference>
<evidence type="ECO:0000313" key="14">
    <source>
        <dbReference type="Proteomes" id="UP001157006"/>
    </source>
</evidence>
<evidence type="ECO:0000256" key="4">
    <source>
        <dbReference type="ARBA" id="ARBA00022454"/>
    </source>
</evidence>
<evidence type="ECO:0000256" key="5">
    <source>
        <dbReference type="ARBA" id="ARBA00022490"/>
    </source>
</evidence>
<reference evidence="13 14" key="1">
    <citation type="submission" date="2023-01" db="EMBL/GenBank/DDBJ databases">
        <authorList>
            <person name="Kreplak J."/>
        </authorList>
    </citation>
    <scope>NUCLEOTIDE SEQUENCE [LARGE SCALE GENOMIC DNA]</scope>
</reference>